<gene>
    <name evidence="2" type="ORF">MARGE09_P2626</name>
</gene>
<proteinExistence type="predicted"/>
<keyword evidence="1" id="KW-0472">Membrane</keyword>
<accession>A0AAN1WIV6</accession>
<dbReference type="RefSeq" id="WP_236982744.1">
    <property type="nucleotide sequence ID" value="NZ_AP023086.1"/>
</dbReference>
<evidence type="ECO:0000313" key="3">
    <source>
        <dbReference type="Proteomes" id="UP001320119"/>
    </source>
</evidence>
<evidence type="ECO:0000313" key="2">
    <source>
        <dbReference type="EMBL" id="BCD98425.1"/>
    </source>
</evidence>
<keyword evidence="1" id="KW-1133">Transmembrane helix</keyword>
<evidence type="ECO:0000256" key="1">
    <source>
        <dbReference type="SAM" id="Phobius"/>
    </source>
</evidence>
<dbReference type="Proteomes" id="UP001320119">
    <property type="component" value="Chromosome"/>
</dbReference>
<protein>
    <submittedName>
        <fullName evidence="2">Uncharacterized protein</fullName>
    </submittedName>
</protein>
<reference evidence="2 3" key="1">
    <citation type="journal article" date="2022" name="IScience">
        <title>An ultrasensitive nanofiber-based assay for enzymatic hydrolysis and deep-sea microbial degradation of cellulose.</title>
        <authorList>
            <person name="Tsudome M."/>
            <person name="Tachioka M."/>
            <person name="Miyazaki M."/>
            <person name="Uchimura K."/>
            <person name="Tsuda M."/>
            <person name="Takaki Y."/>
            <person name="Deguchi S."/>
        </authorList>
    </citation>
    <scope>NUCLEOTIDE SEQUENCE [LARGE SCALE GENOMIC DNA]</scope>
    <source>
        <strain evidence="2 3">GE09</strain>
    </source>
</reference>
<sequence length="60" mass="6838">MENLLIVLAVLFVGIIIMVNLAKWFGPNSNTPSIQKLSRWIFPLLAIGFVIQLINHFMNQ</sequence>
<dbReference type="AlphaFoldDB" id="A0AAN1WIV6"/>
<dbReference type="KEGG" id="marq:MARGE09_P2626"/>
<feature type="transmembrane region" description="Helical" evidence="1">
    <location>
        <begin position="6"/>
        <end position="25"/>
    </location>
</feature>
<keyword evidence="1" id="KW-0812">Transmembrane</keyword>
<dbReference type="EMBL" id="AP023086">
    <property type="protein sequence ID" value="BCD98425.1"/>
    <property type="molecule type" value="Genomic_DNA"/>
</dbReference>
<feature type="transmembrane region" description="Helical" evidence="1">
    <location>
        <begin position="37"/>
        <end position="58"/>
    </location>
</feature>
<keyword evidence="3" id="KW-1185">Reference proteome</keyword>
<organism evidence="2 3">
    <name type="scientific">Marinagarivorans cellulosilyticus</name>
    <dbReference type="NCBI Taxonomy" id="2721545"/>
    <lineage>
        <taxon>Bacteria</taxon>
        <taxon>Pseudomonadati</taxon>
        <taxon>Pseudomonadota</taxon>
        <taxon>Gammaproteobacteria</taxon>
        <taxon>Cellvibrionales</taxon>
        <taxon>Cellvibrionaceae</taxon>
        <taxon>Marinagarivorans</taxon>
    </lineage>
</organism>
<name>A0AAN1WIV6_9GAMM</name>